<keyword evidence="2" id="KW-0472">Membrane</keyword>
<feature type="region of interest" description="Disordered" evidence="1">
    <location>
        <begin position="142"/>
        <end position="162"/>
    </location>
</feature>
<accession>A0ABV7A5N4</accession>
<feature type="transmembrane region" description="Helical" evidence="2">
    <location>
        <begin position="6"/>
        <end position="26"/>
    </location>
</feature>
<evidence type="ECO:0000313" key="4">
    <source>
        <dbReference type="Proteomes" id="UP001595387"/>
    </source>
</evidence>
<evidence type="ECO:0000256" key="2">
    <source>
        <dbReference type="SAM" id="Phobius"/>
    </source>
</evidence>
<feature type="compositionally biased region" description="Basic residues" evidence="1">
    <location>
        <begin position="148"/>
        <end position="162"/>
    </location>
</feature>
<evidence type="ECO:0000313" key="3">
    <source>
        <dbReference type="EMBL" id="MFC2948391.1"/>
    </source>
</evidence>
<reference evidence="4" key="1">
    <citation type="journal article" date="2019" name="Int. J. Syst. Evol. Microbiol.">
        <title>The Global Catalogue of Microorganisms (GCM) 10K type strain sequencing project: providing services to taxonomists for standard genome sequencing and annotation.</title>
        <authorList>
            <consortium name="The Broad Institute Genomics Platform"/>
            <consortium name="The Broad Institute Genome Sequencing Center for Infectious Disease"/>
            <person name="Wu L."/>
            <person name="Ma J."/>
        </authorList>
    </citation>
    <scope>NUCLEOTIDE SEQUENCE [LARGE SCALE GENOMIC DNA]</scope>
    <source>
        <strain evidence="4">KCTC 13193</strain>
    </source>
</reference>
<dbReference type="EMBL" id="JBHRRZ010000015">
    <property type="protein sequence ID" value="MFC2948391.1"/>
    <property type="molecule type" value="Genomic_DNA"/>
</dbReference>
<feature type="compositionally biased region" description="Basic and acidic residues" evidence="1">
    <location>
        <begin position="56"/>
        <end position="65"/>
    </location>
</feature>
<sequence length="162" mass="18592">MGNLIEFIFGNFFLIIMVIAGLMGFLRNNKQEEEQSPRERPVSRPAPRQPAPQRQSGERKSKEKNVVIAESIEDQQNKQMDRLADRLHAHTSSNTDFRGAETLENPLREPEKGLTKKQEETRSDIKRNLSKKGLINGIVMSEVLGPPRSKKPYRSVLTQRRK</sequence>
<keyword evidence="4" id="KW-1185">Reference proteome</keyword>
<gene>
    <name evidence="3" type="ORF">ACFODW_08565</name>
</gene>
<dbReference type="Proteomes" id="UP001595387">
    <property type="component" value="Unassembled WGS sequence"/>
</dbReference>
<keyword evidence="2" id="KW-1133">Transmembrane helix</keyword>
<feature type="compositionally biased region" description="Basic and acidic residues" evidence="1">
    <location>
        <begin position="75"/>
        <end position="88"/>
    </location>
</feature>
<feature type="region of interest" description="Disordered" evidence="1">
    <location>
        <begin position="31"/>
        <end position="128"/>
    </location>
</feature>
<organism evidence="3 4">
    <name type="scientific">Virgibacillus sediminis</name>
    <dbReference type="NCBI Taxonomy" id="202260"/>
    <lineage>
        <taxon>Bacteria</taxon>
        <taxon>Bacillati</taxon>
        <taxon>Bacillota</taxon>
        <taxon>Bacilli</taxon>
        <taxon>Bacillales</taxon>
        <taxon>Bacillaceae</taxon>
        <taxon>Virgibacillus</taxon>
    </lineage>
</organism>
<feature type="compositionally biased region" description="Basic and acidic residues" evidence="1">
    <location>
        <begin position="31"/>
        <end position="42"/>
    </location>
</feature>
<keyword evidence="2" id="KW-0812">Transmembrane</keyword>
<evidence type="ECO:0000256" key="1">
    <source>
        <dbReference type="SAM" id="MobiDB-lite"/>
    </source>
</evidence>
<protein>
    <submittedName>
        <fullName evidence="3">Uncharacterized protein</fullName>
    </submittedName>
</protein>
<proteinExistence type="predicted"/>
<feature type="compositionally biased region" description="Basic and acidic residues" evidence="1">
    <location>
        <begin position="98"/>
        <end position="127"/>
    </location>
</feature>
<dbReference type="RefSeq" id="WP_390305323.1">
    <property type="nucleotide sequence ID" value="NZ_JBHRRZ010000015.1"/>
</dbReference>
<comment type="caution">
    <text evidence="3">The sequence shown here is derived from an EMBL/GenBank/DDBJ whole genome shotgun (WGS) entry which is preliminary data.</text>
</comment>
<name>A0ABV7A5N4_9BACI</name>